<organism evidence="2 3">
    <name type="scientific">Streptomyces fuscichromogenes</name>
    <dbReference type="NCBI Taxonomy" id="1324013"/>
    <lineage>
        <taxon>Bacteria</taxon>
        <taxon>Bacillati</taxon>
        <taxon>Actinomycetota</taxon>
        <taxon>Actinomycetes</taxon>
        <taxon>Kitasatosporales</taxon>
        <taxon>Streptomycetaceae</taxon>
        <taxon>Streptomyces</taxon>
    </lineage>
</organism>
<proteinExistence type="predicted"/>
<evidence type="ECO:0000313" key="3">
    <source>
        <dbReference type="Proteomes" id="UP000653411"/>
    </source>
</evidence>
<name>A0A917XF78_9ACTN</name>
<gene>
    <name evidence="2" type="ORF">GCM10011578_049530</name>
</gene>
<dbReference type="AlphaFoldDB" id="A0A917XF78"/>
<comment type="caution">
    <text evidence="2">The sequence shown here is derived from an EMBL/GenBank/DDBJ whole genome shotgun (WGS) entry which is preliminary data.</text>
</comment>
<feature type="region of interest" description="Disordered" evidence="1">
    <location>
        <begin position="84"/>
        <end position="114"/>
    </location>
</feature>
<protein>
    <submittedName>
        <fullName evidence="2">Uncharacterized protein</fullName>
    </submittedName>
</protein>
<dbReference type="Gene3D" id="1.10.700.10">
    <property type="entry name" value="Dioxygenase LigAB, LigA subunit"/>
    <property type="match status" value="1"/>
</dbReference>
<evidence type="ECO:0000313" key="2">
    <source>
        <dbReference type="EMBL" id="GGN19553.1"/>
    </source>
</evidence>
<reference evidence="2" key="2">
    <citation type="submission" date="2020-09" db="EMBL/GenBank/DDBJ databases">
        <authorList>
            <person name="Sun Q."/>
            <person name="Zhou Y."/>
        </authorList>
    </citation>
    <scope>NUCLEOTIDE SEQUENCE</scope>
    <source>
        <strain evidence="2">CGMCC 4.7110</strain>
    </source>
</reference>
<dbReference type="SUPFAM" id="SSF48076">
    <property type="entry name" value="LigA subunit of an aromatic-ring-opening dioxygenase LigAB"/>
    <property type="match status" value="1"/>
</dbReference>
<evidence type="ECO:0000256" key="1">
    <source>
        <dbReference type="SAM" id="MobiDB-lite"/>
    </source>
</evidence>
<sequence length="114" mass="12525">MPSQHGYGDAARLARAYTLNWLCHRAGRDPQLRAGPRENAAAALETLPLSEDERQQLLTGDVRALYERGVRSRPVTHRVLTGAGRPHRVETCRGRAPGRSRLGCAQDGRTSLVS</sequence>
<keyword evidence="3" id="KW-1185">Reference proteome</keyword>
<accession>A0A917XF78</accession>
<dbReference type="InterPro" id="IPR036622">
    <property type="entry name" value="LigA_sf"/>
</dbReference>
<reference evidence="2" key="1">
    <citation type="journal article" date="2014" name="Int. J. Syst. Evol. Microbiol.">
        <title>Complete genome sequence of Corynebacterium casei LMG S-19264T (=DSM 44701T), isolated from a smear-ripened cheese.</title>
        <authorList>
            <consortium name="US DOE Joint Genome Institute (JGI-PGF)"/>
            <person name="Walter F."/>
            <person name="Albersmeier A."/>
            <person name="Kalinowski J."/>
            <person name="Ruckert C."/>
        </authorList>
    </citation>
    <scope>NUCLEOTIDE SEQUENCE</scope>
    <source>
        <strain evidence="2">CGMCC 4.7110</strain>
    </source>
</reference>
<dbReference type="Proteomes" id="UP000653411">
    <property type="component" value="Unassembled WGS sequence"/>
</dbReference>
<dbReference type="EMBL" id="BMML01000011">
    <property type="protein sequence ID" value="GGN19553.1"/>
    <property type="molecule type" value="Genomic_DNA"/>
</dbReference>